<gene>
    <name evidence="3" type="ORF">IAA86_01580</name>
</gene>
<sequence length="114" mass="12990">MSNKLKGKLGENIAKDFLVKKGFKILDTNFHYSRFGEIDIIASKSNVIYFVEVKYRTKDTFGMPFEAITKAKLEKITSSALFYLANCPKKYNSYRLSAISILGDKIDFIESISI</sequence>
<evidence type="ECO:0000256" key="1">
    <source>
        <dbReference type="ARBA" id="ARBA00006738"/>
    </source>
</evidence>
<evidence type="ECO:0000313" key="4">
    <source>
        <dbReference type="Proteomes" id="UP000886865"/>
    </source>
</evidence>
<dbReference type="Gene3D" id="3.40.1350.10">
    <property type="match status" value="1"/>
</dbReference>
<dbReference type="PANTHER" id="PTHR34039:SF1">
    <property type="entry name" value="UPF0102 PROTEIN YRAN"/>
    <property type="match status" value="1"/>
</dbReference>
<dbReference type="InterPro" id="IPR011856">
    <property type="entry name" value="tRNA_endonuc-like_dom_sf"/>
</dbReference>
<dbReference type="AlphaFoldDB" id="A0A9D1FI90"/>
<reference evidence="3" key="1">
    <citation type="submission" date="2020-10" db="EMBL/GenBank/DDBJ databases">
        <authorList>
            <person name="Gilroy R."/>
        </authorList>
    </citation>
    <scope>NUCLEOTIDE SEQUENCE</scope>
    <source>
        <strain evidence="3">CHK152-2871</strain>
    </source>
</reference>
<dbReference type="CDD" id="cd20736">
    <property type="entry name" value="PoNe_Nuclease"/>
    <property type="match status" value="1"/>
</dbReference>
<dbReference type="EMBL" id="DVJQ01000012">
    <property type="protein sequence ID" value="HIS73695.1"/>
    <property type="molecule type" value="Genomic_DNA"/>
</dbReference>
<dbReference type="HAMAP" id="MF_00048">
    <property type="entry name" value="UPF0102"/>
    <property type="match status" value="1"/>
</dbReference>
<dbReference type="Proteomes" id="UP000886865">
    <property type="component" value="Unassembled WGS sequence"/>
</dbReference>
<comment type="caution">
    <text evidence="3">The sequence shown here is derived from an EMBL/GenBank/DDBJ whole genome shotgun (WGS) entry which is preliminary data.</text>
</comment>
<dbReference type="SUPFAM" id="SSF52980">
    <property type="entry name" value="Restriction endonuclease-like"/>
    <property type="match status" value="1"/>
</dbReference>
<protein>
    <recommendedName>
        <fullName evidence="2">UPF0102 protein IAA86_01580</fullName>
    </recommendedName>
</protein>
<organism evidence="3 4">
    <name type="scientific">Candidatus Galligastranaerophilus intestinavium</name>
    <dbReference type="NCBI Taxonomy" id="2840836"/>
    <lineage>
        <taxon>Bacteria</taxon>
        <taxon>Candidatus Galligastranaerophilus</taxon>
    </lineage>
</organism>
<comment type="similarity">
    <text evidence="1 2">Belongs to the UPF0102 family.</text>
</comment>
<dbReference type="NCBIfam" id="NF009150">
    <property type="entry name" value="PRK12497.1-3"/>
    <property type="match status" value="1"/>
</dbReference>
<proteinExistence type="inferred from homology"/>
<dbReference type="PANTHER" id="PTHR34039">
    <property type="entry name" value="UPF0102 PROTEIN YRAN"/>
    <property type="match status" value="1"/>
</dbReference>
<evidence type="ECO:0000256" key="2">
    <source>
        <dbReference type="HAMAP-Rule" id="MF_00048"/>
    </source>
</evidence>
<accession>A0A9D1FI90</accession>
<name>A0A9D1FI90_9BACT</name>
<dbReference type="Pfam" id="PF02021">
    <property type="entry name" value="UPF0102"/>
    <property type="match status" value="1"/>
</dbReference>
<dbReference type="InterPro" id="IPR003509">
    <property type="entry name" value="UPF0102_YraN-like"/>
</dbReference>
<reference evidence="3" key="2">
    <citation type="journal article" date="2021" name="PeerJ">
        <title>Extensive microbial diversity within the chicken gut microbiome revealed by metagenomics and culture.</title>
        <authorList>
            <person name="Gilroy R."/>
            <person name="Ravi A."/>
            <person name="Getino M."/>
            <person name="Pursley I."/>
            <person name="Horton D.L."/>
            <person name="Alikhan N.F."/>
            <person name="Baker D."/>
            <person name="Gharbi K."/>
            <person name="Hall N."/>
            <person name="Watson M."/>
            <person name="Adriaenssens E.M."/>
            <person name="Foster-Nyarko E."/>
            <person name="Jarju S."/>
            <person name="Secka A."/>
            <person name="Antonio M."/>
            <person name="Oren A."/>
            <person name="Chaudhuri R.R."/>
            <person name="La Ragione R."/>
            <person name="Hildebrand F."/>
            <person name="Pallen M.J."/>
        </authorList>
    </citation>
    <scope>NUCLEOTIDE SEQUENCE</scope>
    <source>
        <strain evidence="3">CHK152-2871</strain>
    </source>
</reference>
<evidence type="ECO:0000313" key="3">
    <source>
        <dbReference type="EMBL" id="HIS73695.1"/>
    </source>
</evidence>
<dbReference type="GO" id="GO:0003676">
    <property type="term" value="F:nucleic acid binding"/>
    <property type="evidence" value="ECO:0007669"/>
    <property type="project" value="InterPro"/>
</dbReference>
<dbReference type="InterPro" id="IPR011335">
    <property type="entry name" value="Restrct_endonuc-II-like"/>
</dbReference>